<gene>
    <name evidence="2" type="ORF">SPRG_10823</name>
</gene>
<proteinExistence type="predicted"/>
<dbReference type="EMBL" id="KK583246">
    <property type="protein sequence ID" value="KDO24035.1"/>
    <property type="molecule type" value="Genomic_DNA"/>
</dbReference>
<dbReference type="VEuPathDB" id="FungiDB:SPRG_10823"/>
<evidence type="ECO:0000313" key="3">
    <source>
        <dbReference type="Proteomes" id="UP000030745"/>
    </source>
</evidence>
<reference evidence="2 3" key="1">
    <citation type="journal article" date="2013" name="PLoS Genet.">
        <title>Distinctive expansion of potential virulence genes in the genome of the oomycete fish pathogen Saprolegnia parasitica.</title>
        <authorList>
            <person name="Jiang R.H."/>
            <person name="de Bruijn I."/>
            <person name="Haas B.J."/>
            <person name="Belmonte R."/>
            <person name="Lobach L."/>
            <person name="Christie J."/>
            <person name="van den Ackerveken G."/>
            <person name="Bottin A."/>
            <person name="Bulone V."/>
            <person name="Diaz-Moreno S.M."/>
            <person name="Dumas B."/>
            <person name="Fan L."/>
            <person name="Gaulin E."/>
            <person name="Govers F."/>
            <person name="Grenville-Briggs L.J."/>
            <person name="Horner N.R."/>
            <person name="Levin J.Z."/>
            <person name="Mammella M."/>
            <person name="Meijer H.J."/>
            <person name="Morris P."/>
            <person name="Nusbaum C."/>
            <person name="Oome S."/>
            <person name="Phillips A.J."/>
            <person name="van Rooyen D."/>
            <person name="Rzeszutek E."/>
            <person name="Saraiva M."/>
            <person name="Secombes C.J."/>
            <person name="Seidl M.F."/>
            <person name="Snel B."/>
            <person name="Stassen J.H."/>
            <person name="Sykes S."/>
            <person name="Tripathy S."/>
            <person name="van den Berg H."/>
            <person name="Vega-Arreguin J.C."/>
            <person name="Wawra S."/>
            <person name="Young S.K."/>
            <person name="Zeng Q."/>
            <person name="Dieguez-Uribeondo J."/>
            <person name="Russ C."/>
            <person name="Tyler B.M."/>
            <person name="van West P."/>
        </authorList>
    </citation>
    <scope>NUCLEOTIDE SEQUENCE [LARGE SCALE GENOMIC DNA]</scope>
    <source>
        <strain evidence="2 3">CBS 223.65</strain>
    </source>
</reference>
<dbReference type="AlphaFoldDB" id="A0A067C4G4"/>
<evidence type="ECO:0000313" key="2">
    <source>
        <dbReference type="EMBL" id="KDO24035.1"/>
    </source>
</evidence>
<keyword evidence="1" id="KW-0472">Membrane</keyword>
<keyword evidence="1" id="KW-0812">Transmembrane</keyword>
<organism evidence="2 3">
    <name type="scientific">Saprolegnia parasitica (strain CBS 223.65)</name>
    <dbReference type="NCBI Taxonomy" id="695850"/>
    <lineage>
        <taxon>Eukaryota</taxon>
        <taxon>Sar</taxon>
        <taxon>Stramenopiles</taxon>
        <taxon>Oomycota</taxon>
        <taxon>Saprolegniomycetes</taxon>
        <taxon>Saprolegniales</taxon>
        <taxon>Saprolegniaceae</taxon>
        <taxon>Saprolegnia</taxon>
    </lineage>
</organism>
<evidence type="ECO:0000256" key="1">
    <source>
        <dbReference type="SAM" id="Phobius"/>
    </source>
</evidence>
<keyword evidence="3" id="KW-1185">Reference proteome</keyword>
<dbReference type="KEGG" id="spar:SPRG_10823"/>
<dbReference type="GeneID" id="24132909"/>
<sequence length="107" mass="12044">MLATETALYALGVMMFLTFPAPYLLASLYTLCTGMDAISRVSWSKRIAPTRSQRSTRRWPTTWLAAGQAPATFFTLRDLWVVVRDSMTKVQSADQTARNDMTKTETT</sequence>
<accession>A0A067C4G4</accession>
<feature type="transmembrane region" description="Helical" evidence="1">
    <location>
        <begin position="6"/>
        <end position="31"/>
    </location>
</feature>
<dbReference type="Proteomes" id="UP000030745">
    <property type="component" value="Unassembled WGS sequence"/>
</dbReference>
<dbReference type="RefSeq" id="XP_012205172.1">
    <property type="nucleotide sequence ID" value="XM_012349782.1"/>
</dbReference>
<name>A0A067C4G4_SAPPC</name>
<keyword evidence="1" id="KW-1133">Transmembrane helix</keyword>
<protein>
    <submittedName>
        <fullName evidence="2">Uncharacterized protein</fullName>
    </submittedName>
</protein>